<proteinExistence type="predicted"/>
<evidence type="ECO:0000313" key="1">
    <source>
        <dbReference type="EMBL" id="KAF5356664.1"/>
    </source>
</evidence>
<sequence length="144" mass="16151">MAFLGNHFIQNEKTKRYLRATNDIETGSKLETAAAPQELGQAYKFHLRTVTGEQVKFTSSYRSLVAGVGNQGNPKNSALVWKNGEHVFRVTQIAAGDTQYNIRLTSQDNLYWFDSVAPDHPDPTVILKEGDDTNRTIWRLIPAA</sequence>
<dbReference type="EMBL" id="JAACJN010000242">
    <property type="protein sequence ID" value="KAF5356664.1"/>
    <property type="molecule type" value="Genomic_DNA"/>
</dbReference>
<dbReference type="AlphaFoldDB" id="A0A8H5LGV7"/>
<organism evidence="1 2">
    <name type="scientific">Collybiopsis confluens</name>
    <dbReference type="NCBI Taxonomy" id="2823264"/>
    <lineage>
        <taxon>Eukaryota</taxon>
        <taxon>Fungi</taxon>
        <taxon>Dikarya</taxon>
        <taxon>Basidiomycota</taxon>
        <taxon>Agaricomycotina</taxon>
        <taxon>Agaricomycetes</taxon>
        <taxon>Agaricomycetidae</taxon>
        <taxon>Agaricales</taxon>
        <taxon>Marasmiineae</taxon>
        <taxon>Omphalotaceae</taxon>
        <taxon>Collybiopsis</taxon>
    </lineage>
</organism>
<reference evidence="1 2" key="1">
    <citation type="journal article" date="2020" name="ISME J.">
        <title>Uncovering the hidden diversity of litter-decomposition mechanisms in mushroom-forming fungi.</title>
        <authorList>
            <person name="Floudas D."/>
            <person name="Bentzer J."/>
            <person name="Ahren D."/>
            <person name="Johansson T."/>
            <person name="Persson P."/>
            <person name="Tunlid A."/>
        </authorList>
    </citation>
    <scope>NUCLEOTIDE SEQUENCE [LARGE SCALE GENOMIC DNA]</scope>
    <source>
        <strain evidence="1 2">CBS 406.79</strain>
    </source>
</reference>
<protein>
    <submittedName>
        <fullName evidence="1">Uncharacterized protein</fullName>
    </submittedName>
</protein>
<dbReference type="Proteomes" id="UP000518752">
    <property type="component" value="Unassembled WGS sequence"/>
</dbReference>
<keyword evidence="2" id="KW-1185">Reference proteome</keyword>
<gene>
    <name evidence="1" type="ORF">D9757_013205</name>
</gene>
<comment type="caution">
    <text evidence="1">The sequence shown here is derived from an EMBL/GenBank/DDBJ whole genome shotgun (WGS) entry which is preliminary data.</text>
</comment>
<accession>A0A8H5LGV7</accession>
<evidence type="ECO:0000313" key="2">
    <source>
        <dbReference type="Proteomes" id="UP000518752"/>
    </source>
</evidence>
<name>A0A8H5LGV7_9AGAR</name>